<evidence type="ECO:0000313" key="3">
    <source>
        <dbReference type="Proteomes" id="UP001153069"/>
    </source>
</evidence>
<comment type="caution">
    <text evidence="2">The sequence shown here is derived from an EMBL/GenBank/DDBJ whole genome shotgun (WGS) entry which is preliminary data.</text>
</comment>
<organism evidence="2 3">
    <name type="scientific">Seminavis robusta</name>
    <dbReference type="NCBI Taxonomy" id="568900"/>
    <lineage>
        <taxon>Eukaryota</taxon>
        <taxon>Sar</taxon>
        <taxon>Stramenopiles</taxon>
        <taxon>Ochrophyta</taxon>
        <taxon>Bacillariophyta</taxon>
        <taxon>Bacillariophyceae</taxon>
        <taxon>Bacillariophycidae</taxon>
        <taxon>Naviculales</taxon>
        <taxon>Naviculaceae</taxon>
        <taxon>Seminavis</taxon>
    </lineage>
</organism>
<feature type="compositionally biased region" description="Low complexity" evidence="1">
    <location>
        <begin position="171"/>
        <end position="185"/>
    </location>
</feature>
<dbReference type="Proteomes" id="UP001153069">
    <property type="component" value="Unassembled WGS sequence"/>
</dbReference>
<evidence type="ECO:0000313" key="2">
    <source>
        <dbReference type="EMBL" id="CAB9496140.1"/>
    </source>
</evidence>
<sequence length="561" mass="61568">MRNYGGRLSAAVYRRPSIGGRLSVAVHRWPSIGGRPSVAVHRWLAKLSQCGHNSATVKTTNQQRKLTTQQPTNLQATNLPTNQPTDSSLRSSLPSTNNPYRRRGVSSSLASRGSQFEGRILARHMIGNDECSCLSCRDRRGELTREVRNAVAALVVPSVIDVDAPNETAHPGAPSREASAPAARVPVPPTPVRRCTEDAVMVVSPSPRTRSKRGASSITMPCYQSRQSPHGLFRQGYNGPDSVLCPRLYGDIGQENRAVVDKLVVVSGSYKFSRPTVFDAGSSSEPGSLRARAATEEDDALRALNDLGLDVQGVTTGVAQFISPVVEQCFLPTMTSIGVFNITAMQTFTKIGDDPDNRDRVIAPSPRACFFFTPVMIRNNAVSTVNNVNQHEFTVDQGRRSYNKRFWADNLVTKNGKNQRTFTSIDVGMLQPIWSIPEQERESHQETMTWMKDHGPMCKGGVPLLSLKGCYAYVFVEYMKSDLVVKARMSGFHPVFIIKNCLLQYSKLFGINGYQFSSMDKRPKSYLTLAGFAKGTESASNLSVIALTNSKSQLLTLVSSP</sequence>
<proteinExistence type="predicted"/>
<feature type="region of interest" description="Disordered" evidence="1">
    <location>
        <begin position="164"/>
        <end position="191"/>
    </location>
</feature>
<dbReference type="AlphaFoldDB" id="A0A9N8D6J7"/>
<keyword evidence="3" id="KW-1185">Reference proteome</keyword>
<feature type="region of interest" description="Disordered" evidence="1">
    <location>
        <begin position="55"/>
        <end position="113"/>
    </location>
</feature>
<evidence type="ECO:0000256" key="1">
    <source>
        <dbReference type="SAM" id="MobiDB-lite"/>
    </source>
</evidence>
<dbReference type="OrthoDB" id="10608533at2759"/>
<gene>
    <name evidence="2" type="ORF">SEMRO_2_G001160.1</name>
</gene>
<name>A0A9N8D6J7_9STRA</name>
<protein>
    <submittedName>
        <fullName evidence="2">Uncharacterized protein</fullName>
    </submittedName>
</protein>
<dbReference type="EMBL" id="CAICTM010000002">
    <property type="protein sequence ID" value="CAB9496140.1"/>
    <property type="molecule type" value="Genomic_DNA"/>
</dbReference>
<reference evidence="2" key="1">
    <citation type="submission" date="2020-06" db="EMBL/GenBank/DDBJ databases">
        <authorList>
            <consortium name="Plant Systems Biology data submission"/>
        </authorList>
    </citation>
    <scope>NUCLEOTIDE SEQUENCE</scope>
    <source>
        <strain evidence="2">D6</strain>
    </source>
</reference>
<accession>A0A9N8D6J7</accession>